<comment type="caution">
    <text evidence="10">The sequence shown here is derived from an EMBL/GenBank/DDBJ whole genome shotgun (WGS) entry which is preliminary data.</text>
</comment>
<keyword evidence="6 8" id="KW-1133">Transmembrane helix</keyword>
<feature type="transmembrane region" description="Helical" evidence="8">
    <location>
        <begin position="404"/>
        <end position="426"/>
    </location>
</feature>
<feature type="transmembrane region" description="Helical" evidence="8">
    <location>
        <begin position="506"/>
        <end position="526"/>
    </location>
</feature>
<evidence type="ECO:0000313" key="9">
    <source>
        <dbReference type="EMBL" id="GEK84070.1"/>
    </source>
</evidence>
<feature type="transmembrane region" description="Helical" evidence="8">
    <location>
        <begin position="336"/>
        <end position="359"/>
    </location>
</feature>
<dbReference type="GO" id="GO:0034204">
    <property type="term" value="P:lipid translocation"/>
    <property type="evidence" value="ECO:0007669"/>
    <property type="project" value="TreeGrafter"/>
</dbReference>
<dbReference type="Proteomes" id="UP000321154">
    <property type="component" value="Unassembled WGS sequence"/>
</dbReference>
<dbReference type="Proteomes" id="UP000522688">
    <property type="component" value="Unassembled WGS sequence"/>
</dbReference>
<evidence type="ECO:0000256" key="6">
    <source>
        <dbReference type="ARBA" id="ARBA00022989"/>
    </source>
</evidence>
<sequence length="556" mass="58662">MSGQSGLGRASILLASGTMVSRVLGFVKTAVLAAAIGQSASRAADSFALANQLPNNIYALIAGGLLSAVLVPQIVRAATQDDDGGQRFINKIVTLGTIVFAAVGLIGTLLAPVLVSLYAQQANASGQGGYTSESLALATAFAYWCLPQIFFYAMYSLLSEVLNARQVFGPFTWAPVLNNVVAIAGLVVFMVLFGGSEANSTVDVWSPDRIAVIAGTASLGVLAQAAFLLLFWRRAGLTFRPDFRWRGVGLGATGKAAGWLFGMVLVTQVAGLVQSRVASQGSGEGASNAVLANSWLLFMLPHGIVAVSIATAYFTRMSGHASRGDLGAVRADLSQSLRTIGMFMVFATVAMCVVAYPFASFFERTFEGASQMAQVILGFMPGLILFSVLFVVQRVFYALHDQRTPFFMQVVQSSIFVVGTLISSVVVPDDQVAVAIAITTSIAGSTQTVVALVLISRRLGGMDGRWVLRRYVQFAFFSLIAGVVGLVVVTAMGGFAPDGFAHTGRIAGLLTVIVAAAVMGVVYLGLLRLIRLPELEALTAPLVRRAGPLLARLRRR</sequence>
<feature type="transmembrane region" description="Helical" evidence="8">
    <location>
        <begin position="57"/>
        <end position="75"/>
    </location>
</feature>
<dbReference type="GO" id="GO:0005886">
    <property type="term" value="C:plasma membrane"/>
    <property type="evidence" value="ECO:0007669"/>
    <property type="project" value="UniProtKB-SubCell"/>
</dbReference>
<dbReference type="RefSeq" id="WP_244289825.1">
    <property type="nucleotide sequence ID" value="NZ_BAAAHR010000003.1"/>
</dbReference>
<dbReference type="AlphaFoldDB" id="A0A7W3JK98"/>
<dbReference type="GO" id="GO:0008360">
    <property type="term" value="P:regulation of cell shape"/>
    <property type="evidence" value="ECO:0007669"/>
    <property type="project" value="UniProtKB-KW"/>
</dbReference>
<proteinExistence type="predicted"/>
<dbReference type="PANTHER" id="PTHR47019:SF1">
    <property type="entry name" value="LIPID II FLIPPASE MURJ"/>
    <property type="match status" value="1"/>
</dbReference>
<dbReference type="NCBIfam" id="TIGR01695">
    <property type="entry name" value="murJ_mviN"/>
    <property type="match status" value="1"/>
</dbReference>
<evidence type="ECO:0000256" key="7">
    <source>
        <dbReference type="ARBA" id="ARBA00023136"/>
    </source>
</evidence>
<name>A0A7W3JK98_9MICO</name>
<gene>
    <name evidence="10" type="ORF">FB463_002688</name>
    <name evidence="9" type="ORF">FFA01_23790</name>
</gene>
<dbReference type="PRINTS" id="PR01806">
    <property type="entry name" value="VIRFACTRMVIN"/>
</dbReference>
<protein>
    <submittedName>
        <fullName evidence="9">Lipid II flippase MurJ</fullName>
    </submittedName>
    <submittedName>
        <fullName evidence="10">Putative peptidoglycan lipid II flippase</fullName>
    </submittedName>
</protein>
<keyword evidence="4" id="KW-0133">Cell shape</keyword>
<evidence type="ECO:0000256" key="4">
    <source>
        <dbReference type="ARBA" id="ARBA00022960"/>
    </source>
</evidence>
<dbReference type="EMBL" id="BJUV01000026">
    <property type="protein sequence ID" value="GEK84070.1"/>
    <property type="molecule type" value="Genomic_DNA"/>
</dbReference>
<evidence type="ECO:0000256" key="3">
    <source>
        <dbReference type="ARBA" id="ARBA00022692"/>
    </source>
</evidence>
<feature type="transmembrane region" description="Helical" evidence="8">
    <location>
        <begin position="474"/>
        <end position="494"/>
    </location>
</feature>
<keyword evidence="2" id="KW-1003">Cell membrane</keyword>
<accession>A0A7W3JK98</accession>
<dbReference type="Pfam" id="PF03023">
    <property type="entry name" value="MurJ"/>
    <property type="match status" value="1"/>
</dbReference>
<feature type="transmembrane region" description="Helical" evidence="8">
    <location>
        <begin position="295"/>
        <end position="315"/>
    </location>
</feature>
<dbReference type="PANTHER" id="PTHR47019">
    <property type="entry name" value="LIPID II FLIPPASE MURJ"/>
    <property type="match status" value="1"/>
</dbReference>
<dbReference type="GO" id="GO:0009252">
    <property type="term" value="P:peptidoglycan biosynthetic process"/>
    <property type="evidence" value="ECO:0007669"/>
    <property type="project" value="UniProtKB-KW"/>
</dbReference>
<feature type="transmembrane region" description="Helical" evidence="8">
    <location>
        <begin position="253"/>
        <end position="275"/>
    </location>
</feature>
<feature type="transmembrane region" description="Helical" evidence="8">
    <location>
        <begin position="95"/>
        <end position="115"/>
    </location>
</feature>
<dbReference type="GO" id="GO:0015648">
    <property type="term" value="F:lipid-linked peptidoglycan transporter activity"/>
    <property type="evidence" value="ECO:0007669"/>
    <property type="project" value="TreeGrafter"/>
</dbReference>
<feature type="transmembrane region" description="Helical" evidence="8">
    <location>
        <begin position="135"/>
        <end position="155"/>
    </location>
</feature>
<evidence type="ECO:0000313" key="11">
    <source>
        <dbReference type="Proteomes" id="UP000321154"/>
    </source>
</evidence>
<keyword evidence="5" id="KW-0573">Peptidoglycan synthesis</keyword>
<comment type="subcellular location">
    <subcellularLocation>
        <location evidence="1">Cell membrane</location>
        <topology evidence="1">Multi-pass membrane protein</topology>
    </subcellularLocation>
</comment>
<evidence type="ECO:0000256" key="2">
    <source>
        <dbReference type="ARBA" id="ARBA00022475"/>
    </source>
</evidence>
<reference evidence="10 12" key="2">
    <citation type="submission" date="2020-07" db="EMBL/GenBank/DDBJ databases">
        <title>Sequencing the genomes of 1000 actinobacteria strains.</title>
        <authorList>
            <person name="Klenk H.-P."/>
        </authorList>
    </citation>
    <scope>NUCLEOTIDE SEQUENCE [LARGE SCALE GENOMIC DNA]</scope>
    <source>
        <strain evidence="10 12">DSM 10309</strain>
    </source>
</reference>
<feature type="transmembrane region" description="Helical" evidence="8">
    <location>
        <begin position="371"/>
        <end position="392"/>
    </location>
</feature>
<dbReference type="InterPro" id="IPR051050">
    <property type="entry name" value="Lipid_II_flippase_MurJ/MviN"/>
</dbReference>
<reference evidence="9 11" key="1">
    <citation type="submission" date="2019-07" db="EMBL/GenBank/DDBJ databases">
        <title>Whole genome shotgun sequence of Frigoribacterium faeni NBRC 103066.</title>
        <authorList>
            <person name="Hosoyama A."/>
            <person name="Uohara A."/>
            <person name="Ohji S."/>
            <person name="Ichikawa N."/>
        </authorList>
    </citation>
    <scope>NUCLEOTIDE SEQUENCE [LARGE SCALE GENOMIC DNA]</scope>
    <source>
        <strain evidence="9 11">NBRC 103066</strain>
    </source>
</reference>
<keyword evidence="11" id="KW-1185">Reference proteome</keyword>
<dbReference type="InterPro" id="IPR004268">
    <property type="entry name" value="MurJ"/>
</dbReference>
<keyword evidence="3 8" id="KW-0812">Transmembrane</keyword>
<organism evidence="10 12">
    <name type="scientific">Frigoribacterium faeni</name>
    <dbReference type="NCBI Taxonomy" id="145483"/>
    <lineage>
        <taxon>Bacteria</taxon>
        <taxon>Bacillati</taxon>
        <taxon>Actinomycetota</taxon>
        <taxon>Actinomycetes</taxon>
        <taxon>Micrococcales</taxon>
        <taxon>Microbacteriaceae</taxon>
        <taxon>Frigoribacterium</taxon>
    </lineage>
</organism>
<feature type="transmembrane region" description="Helical" evidence="8">
    <location>
        <begin position="176"/>
        <end position="195"/>
    </location>
</feature>
<evidence type="ECO:0000256" key="8">
    <source>
        <dbReference type="SAM" id="Phobius"/>
    </source>
</evidence>
<evidence type="ECO:0000256" key="1">
    <source>
        <dbReference type="ARBA" id="ARBA00004651"/>
    </source>
</evidence>
<dbReference type="CDD" id="cd13123">
    <property type="entry name" value="MATE_MurJ_like"/>
    <property type="match status" value="1"/>
</dbReference>
<feature type="transmembrane region" description="Helical" evidence="8">
    <location>
        <begin position="432"/>
        <end position="454"/>
    </location>
</feature>
<feature type="transmembrane region" description="Helical" evidence="8">
    <location>
        <begin position="12"/>
        <end position="37"/>
    </location>
</feature>
<dbReference type="EMBL" id="JACGWW010000004">
    <property type="protein sequence ID" value="MBA8814417.1"/>
    <property type="molecule type" value="Genomic_DNA"/>
</dbReference>
<evidence type="ECO:0000256" key="5">
    <source>
        <dbReference type="ARBA" id="ARBA00022984"/>
    </source>
</evidence>
<keyword evidence="7 8" id="KW-0472">Membrane</keyword>
<evidence type="ECO:0000313" key="12">
    <source>
        <dbReference type="Proteomes" id="UP000522688"/>
    </source>
</evidence>
<evidence type="ECO:0000313" key="10">
    <source>
        <dbReference type="EMBL" id="MBA8814417.1"/>
    </source>
</evidence>
<feature type="transmembrane region" description="Helical" evidence="8">
    <location>
        <begin position="210"/>
        <end position="232"/>
    </location>
</feature>